<evidence type="ECO:0000313" key="5">
    <source>
        <dbReference type="EMBL" id="UVF19252.1"/>
    </source>
</evidence>
<evidence type="ECO:0000313" key="9">
    <source>
        <dbReference type="EMBL" id="UVF21320.1"/>
    </source>
</evidence>
<dbReference type="PANTHER" id="PTHR33055:SF13">
    <property type="entry name" value="TRANSPOSASE"/>
    <property type="match status" value="1"/>
</dbReference>
<evidence type="ECO:0000313" key="10">
    <source>
        <dbReference type="Proteomes" id="UP001017257"/>
    </source>
</evidence>
<accession>A0ABY5RTX9</accession>
<protein>
    <submittedName>
        <fullName evidence="5">IS110 family transposase</fullName>
    </submittedName>
</protein>
<evidence type="ECO:0000259" key="1">
    <source>
        <dbReference type="Pfam" id="PF01548"/>
    </source>
</evidence>
<dbReference type="Pfam" id="PF01548">
    <property type="entry name" value="DEDD_Tnp_IS110"/>
    <property type="match status" value="1"/>
</dbReference>
<dbReference type="EMBL" id="CP102845">
    <property type="protein sequence ID" value="UVF19879.1"/>
    <property type="molecule type" value="Genomic_DNA"/>
</dbReference>
<dbReference type="Proteomes" id="UP001017257">
    <property type="component" value="Chromosome"/>
</dbReference>
<evidence type="ECO:0000259" key="2">
    <source>
        <dbReference type="Pfam" id="PF02371"/>
    </source>
</evidence>
<keyword evidence="10" id="KW-1185">Reference proteome</keyword>
<dbReference type="PANTHER" id="PTHR33055">
    <property type="entry name" value="TRANSPOSASE FOR INSERTION SEQUENCE ELEMENT IS1111A"/>
    <property type="match status" value="1"/>
</dbReference>
<dbReference type="EMBL" id="CP102845">
    <property type="protein sequence ID" value="UVF19706.1"/>
    <property type="molecule type" value="Genomic_DNA"/>
</dbReference>
<dbReference type="EMBL" id="CP102845">
    <property type="protein sequence ID" value="UVF17581.1"/>
    <property type="molecule type" value="Genomic_DNA"/>
</dbReference>
<name>A0ABY5RTX9_9HYPH</name>
<dbReference type="EMBL" id="CP102845">
    <property type="protein sequence ID" value="UVF18047.1"/>
    <property type="molecule type" value="Genomic_DNA"/>
</dbReference>
<evidence type="ECO:0000313" key="6">
    <source>
        <dbReference type="EMBL" id="UVF19706.1"/>
    </source>
</evidence>
<dbReference type="NCBIfam" id="NF033542">
    <property type="entry name" value="transpos_IS110"/>
    <property type="match status" value="1"/>
</dbReference>
<proteinExistence type="predicted"/>
<evidence type="ECO:0000313" key="4">
    <source>
        <dbReference type="EMBL" id="UVF18047.1"/>
    </source>
</evidence>
<dbReference type="InterPro" id="IPR047650">
    <property type="entry name" value="Transpos_IS110"/>
</dbReference>
<evidence type="ECO:0000313" key="3">
    <source>
        <dbReference type="EMBL" id="UVF17581.1"/>
    </source>
</evidence>
<reference evidence="5" key="1">
    <citation type="submission" date="2022-08" db="EMBL/GenBank/DDBJ databases">
        <title>Microvirga terrae sp. nov., isolated from soil.</title>
        <authorList>
            <person name="Kim K.H."/>
            <person name="Seo Y.L."/>
            <person name="Kim J.M."/>
            <person name="Lee J.K."/>
            <person name="Han D.M."/>
            <person name="Jeon C.O."/>
        </authorList>
    </citation>
    <scope>NUCLEOTIDE SEQUENCE</scope>
    <source>
        <strain evidence="5">R24</strain>
    </source>
</reference>
<dbReference type="Pfam" id="PF02371">
    <property type="entry name" value="Transposase_20"/>
    <property type="match status" value="1"/>
</dbReference>
<evidence type="ECO:0000313" key="7">
    <source>
        <dbReference type="EMBL" id="UVF19719.1"/>
    </source>
</evidence>
<sequence length="315" mass="34159">MDHPIPQTAGIDIAKDQLDVCLCPDGATRHFPNDAKGHRALIAWLAAYAIQRVVFEPTGAYHRGLERSLASAGLPLAKINPRHARRFAEALGQLAKTDRLDAALLARFGALLEPPTRPVLSPTLDAMKELVVARQALIKDRTAALNRQKVVRSPLLRRQLDQRLRQIVRHLAAVDAQLLSLCQADADLAPRLAILMSIPGIAQATAVSLLVEMPELGSLDQSQVASLAGLAPVARDSGTSRGRRTIRGGRAHLRQALYMPALVAARFNPDLKAKYQALLAAGKPAKVALTAIMRKLIILANALLRDQRNWSPKPA</sequence>
<dbReference type="EMBL" id="CP102845">
    <property type="protein sequence ID" value="UVF21320.1"/>
    <property type="molecule type" value="Genomic_DNA"/>
</dbReference>
<feature type="domain" description="Transposase IS110-like N-terminal" evidence="1">
    <location>
        <begin position="9"/>
        <end position="147"/>
    </location>
</feature>
<evidence type="ECO:0000313" key="8">
    <source>
        <dbReference type="EMBL" id="UVF19879.1"/>
    </source>
</evidence>
<dbReference type="RefSeq" id="WP_173944981.1">
    <property type="nucleotide sequence ID" value="NZ_CP102845.1"/>
</dbReference>
<dbReference type="EMBL" id="CP102845">
    <property type="protein sequence ID" value="UVF19252.1"/>
    <property type="molecule type" value="Genomic_DNA"/>
</dbReference>
<dbReference type="EMBL" id="CP102845">
    <property type="protein sequence ID" value="UVF19719.1"/>
    <property type="molecule type" value="Genomic_DNA"/>
</dbReference>
<feature type="domain" description="Transposase IS116/IS110/IS902 C-terminal" evidence="2">
    <location>
        <begin position="193"/>
        <end position="276"/>
    </location>
</feature>
<dbReference type="InterPro" id="IPR002525">
    <property type="entry name" value="Transp_IS110-like_N"/>
</dbReference>
<gene>
    <name evidence="6" type="ORF">HPT29_000655</name>
    <name evidence="7" type="ORF">HPT29_000730</name>
    <name evidence="8" type="ORF">HPT29_001625</name>
    <name evidence="9" type="ORF">HPT29_009430</name>
    <name evidence="3" type="ORF">HPT29_013610</name>
    <name evidence="4" type="ORF">HPT29_016165</name>
    <name evidence="5" type="ORF">HPT29_022925</name>
</gene>
<dbReference type="InterPro" id="IPR003346">
    <property type="entry name" value="Transposase_20"/>
</dbReference>
<organism evidence="5 10">
    <name type="scientific">Microvirga terrae</name>
    <dbReference type="NCBI Taxonomy" id="2740529"/>
    <lineage>
        <taxon>Bacteria</taxon>
        <taxon>Pseudomonadati</taxon>
        <taxon>Pseudomonadota</taxon>
        <taxon>Alphaproteobacteria</taxon>
        <taxon>Hyphomicrobiales</taxon>
        <taxon>Methylobacteriaceae</taxon>
        <taxon>Microvirga</taxon>
    </lineage>
</organism>